<name>A0A4Y2JA74_ARAVE</name>
<comment type="caution">
    <text evidence="2">The sequence shown here is derived from an EMBL/GenBank/DDBJ whole genome shotgun (WGS) entry which is preliminary data.</text>
</comment>
<reference evidence="2 3" key="1">
    <citation type="journal article" date="2019" name="Sci. Rep.">
        <title>Orb-weaving spider Araneus ventricosus genome elucidates the spidroin gene catalogue.</title>
        <authorList>
            <person name="Kono N."/>
            <person name="Nakamura H."/>
            <person name="Ohtoshi R."/>
            <person name="Moran D.A.P."/>
            <person name="Shinohara A."/>
            <person name="Yoshida Y."/>
            <person name="Fujiwara M."/>
            <person name="Mori M."/>
            <person name="Tomita M."/>
            <person name="Arakawa K."/>
        </authorList>
    </citation>
    <scope>NUCLEOTIDE SEQUENCE [LARGE SCALE GENOMIC DNA]</scope>
</reference>
<dbReference type="AlphaFoldDB" id="A0A4Y2JA74"/>
<organism evidence="2 3">
    <name type="scientific">Araneus ventricosus</name>
    <name type="common">Orbweaver spider</name>
    <name type="synonym">Epeira ventricosa</name>
    <dbReference type="NCBI Taxonomy" id="182803"/>
    <lineage>
        <taxon>Eukaryota</taxon>
        <taxon>Metazoa</taxon>
        <taxon>Ecdysozoa</taxon>
        <taxon>Arthropoda</taxon>
        <taxon>Chelicerata</taxon>
        <taxon>Arachnida</taxon>
        <taxon>Araneae</taxon>
        <taxon>Araneomorphae</taxon>
        <taxon>Entelegynae</taxon>
        <taxon>Araneoidea</taxon>
        <taxon>Araneidae</taxon>
        <taxon>Araneus</taxon>
    </lineage>
</organism>
<dbReference type="EMBL" id="BGPR01003289">
    <property type="protein sequence ID" value="GBM86142.1"/>
    <property type="molecule type" value="Genomic_DNA"/>
</dbReference>
<dbReference type="InterPro" id="IPR012337">
    <property type="entry name" value="RNaseH-like_sf"/>
</dbReference>
<sequence length="171" mass="19545">MRKVEKEMAEKESDSSEIIVEENELNKAENAIPLEPDTESNPVERFHRTVKRLLKALCLEAGEEWEKNLPSALLALLTVTHETTGFSPSEIVLGENLRIPETLLYEKWFELEDDDSSVTEYVFRLINRLKRSQEVAVKQMEELQIKQKSVMIKNAVKRAFKEGVGFGTGHG</sequence>
<dbReference type="OrthoDB" id="10060729at2759"/>
<feature type="compositionally biased region" description="Basic and acidic residues" evidence="1">
    <location>
        <begin position="1"/>
        <end position="14"/>
    </location>
</feature>
<keyword evidence="3" id="KW-1185">Reference proteome</keyword>
<dbReference type="Proteomes" id="UP000499080">
    <property type="component" value="Unassembled WGS sequence"/>
</dbReference>
<evidence type="ECO:0000256" key="1">
    <source>
        <dbReference type="SAM" id="MobiDB-lite"/>
    </source>
</evidence>
<feature type="region of interest" description="Disordered" evidence="1">
    <location>
        <begin position="1"/>
        <end position="22"/>
    </location>
</feature>
<evidence type="ECO:0000313" key="2">
    <source>
        <dbReference type="EMBL" id="GBM86142.1"/>
    </source>
</evidence>
<evidence type="ECO:0008006" key="4">
    <source>
        <dbReference type="Google" id="ProtNLM"/>
    </source>
</evidence>
<proteinExistence type="predicted"/>
<dbReference type="Gene3D" id="3.30.420.10">
    <property type="entry name" value="Ribonuclease H-like superfamily/Ribonuclease H"/>
    <property type="match status" value="1"/>
</dbReference>
<dbReference type="GO" id="GO:0003676">
    <property type="term" value="F:nucleic acid binding"/>
    <property type="evidence" value="ECO:0007669"/>
    <property type="project" value="InterPro"/>
</dbReference>
<dbReference type="InterPro" id="IPR036397">
    <property type="entry name" value="RNaseH_sf"/>
</dbReference>
<evidence type="ECO:0000313" key="3">
    <source>
        <dbReference type="Proteomes" id="UP000499080"/>
    </source>
</evidence>
<accession>A0A4Y2JA74</accession>
<gene>
    <name evidence="2" type="ORF">AVEN_75414_1</name>
</gene>
<dbReference type="SUPFAM" id="SSF53098">
    <property type="entry name" value="Ribonuclease H-like"/>
    <property type="match status" value="1"/>
</dbReference>
<protein>
    <recommendedName>
        <fullName evidence="4">Integrase catalytic domain-containing protein</fullName>
    </recommendedName>
</protein>